<dbReference type="RefSeq" id="WP_173137647.1">
    <property type="nucleotide sequence ID" value="NZ_JABMKX010000012.1"/>
</dbReference>
<organism evidence="2 3">
    <name type="scientific">Paenibacillus tritici</name>
    <dbReference type="NCBI Taxonomy" id="1873425"/>
    <lineage>
        <taxon>Bacteria</taxon>
        <taxon>Bacillati</taxon>
        <taxon>Bacillota</taxon>
        <taxon>Bacilli</taxon>
        <taxon>Bacillales</taxon>
        <taxon>Paenibacillaceae</taxon>
        <taxon>Paenibacillus</taxon>
    </lineage>
</organism>
<dbReference type="Gene3D" id="1.10.357.10">
    <property type="entry name" value="Tetracycline Repressor, domain 2"/>
    <property type="match status" value="1"/>
</dbReference>
<dbReference type="InterPro" id="IPR009057">
    <property type="entry name" value="Homeodomain-like_sf"/>
</dbReference>
<dbReference type="SUPFAM" id="SSF46689">
    <property type="entry name" value="Homeodomain-like"/>
    <property type="match status" value="1"/>
</dbReference>
<reference evidence="2 3" key="1">
    <citation type="submission" date="2020-05" db="EMBL/GenBank/DDBJ databases">
        <title>Paenibacillus glebae, sp. nov., Paenibacillus humi sp. nov., Paenibacillus pedi sp. nov., Paenibacillus terrestris sp. nov. and Paenibacillus terricola sp. nov., isolated from a forest top soil sample.</title>
        <authorList>
            <person name="Qi S."/>
            <person name="Carlier A."/>
            <person name="Cnockaert M."/>
            <person name="Vandamme P."/>
        </authorList>
    </citation>
    <scope>NUCLEOTIDE SEQUENCE [LARGE SCALE GENOMIC DNA]</scope>
    <source>
        <strain evidence="2 3">LMG 29502</strain>
    </source>
</reference>
<evidence type="ECO:0000313" key="2">
    <source>
        <dbReference type="EMBL" id="NQX47983.1"/>
    </source>
</evidence>
<evidence type="ECO:0000313" key="3">
    <source>
        <dbReference type="Proteomes" id="UP000711047"/>
    </source>
</evidence>
<keyword evidence="3" id="KW-1185">Reference proteome</keyword>
<proteinExistence type="predicted"/>
<accession>A0ABX2DTG9</accession>
<evidence type="ECO:0000256" key="1">
    <source>
        <dbReference type="SAM" id="Phobius"/>
    </source>
</evidence>
<name>A0ABX2DTG9_9BACL</name>
<dbReference type="Proteomes" id="UP000711047">
    <property type="component" value="Unassembled WGS sequence"/>
</dbReference>
<gene>
    <name evidence="2" type="ORF">HQN87_21900</name>
</gene>
<keyword evidence="1" id="KW-0812">Transmembrane</keyword>
<sequence length="207" mass="23942">MMAERNRNLRKIKKELTEKILAEKAYELAIEKGMDGFIIEDVVQRSGYSRRTFANYYSCKEEAVAKAVITSCKYDRLMDEIKGLPLKASPLEVMYHIAKILITEDLILKTNQFVILSRRYSALQPYVLKVIYEAQVNTEHILNDLFHDRYSTVYIQLLAGVIFAAIIPLFADKKNLLLPGQDPNGYLNAVLIWEYIDDIFDYLKTGF</sequence>
<feature type="transmembrane region" description="Helical" evidence="1">
    <location>
        <begin position="153"/>
        <end position="171"/>
    </location>
</feature>
<keyword evidence="1" id="KW-0472">Membrane</keyword>
<protein>
    <submittedName>
        <fullName evidence="2">TetR family transcriptional regulator</fullName>
    </submittedName>
</protein>
<dbReference type="EMBL" id="JABMKX010000012">
    <property type="protein sequence ID" value="NQX47983.1"/>
    <property type="molecule type" value="Genomic_DNA"/>
</dbReference>
<comment type="caution">
    <text evidence="2">The sequence shown here is derived from an EMBL/GenBank/DDBJ whole genome shotgun (WGS) entry which is preliminary data.</text>
</comment>
<keyword evidence="1" id="KW-1133">Transmembrane helix</keyword>